<accession>A0A1Q9DKH5</accession>
<dbReference type="AlphaFoldDB" id="A0A1Q9DKH5"/>
<name>A0A1Q9DKH5_SYMMI</name>
<sequence length="434" mass="47276">MPASSLRLAVRARSSQRPARARCKSQRKLAGPLKVVRTDIRSIFTKGLRLKASMDTTGTVSTEVSPRGGVKLPGVIFAMQMLATLKIEGTLTGSTTQKFDADFYVEGTAESNTDLDQESKVNAVVKDVEYQEGTKIAASATASVRVSVGPKFVVWPTPGLPVTFFPQAHAKAEVAGKIEYSRKGENRRRNTKPQNDTEKAPLEMCAAAVVSIYMDLCITGFALPPPLDKMFDDLKDLIKEALEDTFSQTSKADNDKIAKCFPGGATKYVKDTAATVAATLIIQACGLPLQLQLVELLSSDKLFCIEAWKTEGFDESPCAENLGCSGSGIDSLPEPGVVKQPASPTFKVDSGKPASTEEQCNTHPTHLAFGDFFLEIGDFRIAEHDWGEWSHKDNAKAIVLFKKDWGAANQDSSRLSDPKWRNEAWARLKGKEHT</sequence>
<keyword evidence="3" id="KW-1185">Reference proteome</keyword>
<protein>
    <submittedName>
        <fullName evidence="2">Uncharacterized protein</fullName>
    </submittedName>
</protein>
<reference evidence="2 3" key="1">
    <citation type="submission" date="2016-02" db="EMBL/GenBank/DDBJ databases">
        <title>Genome analysis of coral dinoflagellate symbionts highlights evolutionary adaptations to a symbiotic lifestyle.</title>
        <authorList>
            <person name="Aranda M."/>
            <person name="Li Y."/>
            <person name="Liew Y.J."/>
            <person name="Baumgarten S."/>
            <person name="Simakov O."/>
            <person name="Wilson M."/>
            <person name="Piel J."/>
            <person name="Ashoor H."/>
            <person name="Bougouffa S."/>
            <person name="Bajic V.B."/>
            <person name="Ryu T."/>
            <person name="Ravasi T."/>
            <person name="Bayer T."/>
            <person name="Micklem G."/>
            <person name="Kim H."/>
            <person name="Bhak J."/>
            <person name="Lajeunesse T.C."/>
            <person name="Voolstra C.R."/>
        </authorList>
    </citation>
    <scope>NUCLEOTIDE SEQUENCE [LARGE SCALE GENOMIC DNA]</scope>
    <source>
        <strain evidence="2 3">CCMP2467</strain>
    </source>
</reference>
<comment type="caution">
    <text evidence="2">The sequence shown here is derived from an EMBL/GenBank/DDBJ whole genome shotgun (WGS) entry which is preliminary data.</text>
</comment>
<evidence type="ECO:0000313" key="2">
    <source>
        <dbReference type="EMBL" id="OLP95674.1"/>
    </source>
</evidence>
<organism evidence="2 3">
    <name type="scientific">Symbiodinium microadriaticum</name>
    <name type="common">Dinoflagellate</name>
    <name type="synonym">Zooxanthella microadriatica</name>
    <dbReference type="NCBI Taxonomy" id="2951"/>
    <lineage>
        <taxon>Eukaryota</taxon>
        <taxon>Sar</taxon>
        <taxon>Alveolata</taxon>
        <taxon>Dinophyceae</taxon>
        <taxon>Suessiales</taxon>
        <taxon>Symbiodiniaceae</taxon>
        <taxon>Symbiodinium</taxon>
    </lineage>
</organism>
<feature type="region of interest" description="Disordered" evidence="1">
    <location>
        <begin position="177"/>
        <end position="198"/>
    </location>
</feature>
<dbReference type="Proteomes" id="UP000186817">
    <property type="component" value="Unassembled WGS sequence"/>
</dbReference>
<proteinExistence type="predicted"/>
<evidence type="ECO:0000313" key="3">
    <source>
        <dbReference type="Proteomes" id="UP000186817"/>
    </source>
</evidence>
<dbReference type="OrthoDB" id="422449at2759"/>
<feature type="compositionally biased region" description="Basic and acidic residues" evidence="1">
    <location>
        <begin position="177"/>
        <end position="188"/>
    </location>
</feature>
<dbReference type="EMBL" id="LSRX01000495">
    <property type="protein sequence ID" value="OLP95674.1"/>
    <property type="molecule type" value="Genomic_DNA"/>
</dbReference>
<gene>
    <name evidence="2" type="ORF">AK812_SmicGene22178</name>
</gene>
<evidence type="ECO:0000256" key="1">
    <source>
        <dbReference type="SAM" id="MobiDB-lite"/>
    </source>
</evidence>